<dbReference type="Proteomes" id="UP000324800">
    <property type="component" value="Unassembled WGS sequence"/>
</dbReference>
<name>A0A5J4V6S8_9EUKA</name>
<evidence type="ECO:0000256" key="1">
    <source>
        <dbReference type="SAM" id="MobiDB-lite"/>
    </source>
</evidence>
<proteinExistence type="predicted"/>
<comment type="caution">
    <text evidence="2">The sequence shown here is derived from an EMBL/GenBank/DDBJ whole genome shotgun (WGS) entry which is preliminary data.</text>
</comment>
<evidence type="ECO:0000313" key="2">
    <source>
        <dbReference type="EMBL" id="KAA6378489.1"/>
    </source>
</evidence>
<dbReference type="InterPro" id="IPR011050">
    <property type="entry name" value="Pectin_lyase_fold/virulence"/>
</dbReference>
<protein>
    <submittedName>
        <fullName evidence="2">Uncharacterized protein</fullName>
    </submittedName>
</protein>
<feature type="region of interest" description="Disordered" evidence="1">
    <location>
        <begin position="1099"/>
        <end position="1148"/>
    </location>
</feature>
<feature type="compositionally biased region" description="Low complexity" evidence="1">
    <location>
        <begin position="1117"/>
        <end position="1127"/>
    </location>
</feature>
<feature type="compositionally biased region" description="Acidic residues" evidence="1">
    <location>
        <begin position="1128"/>
        <end position="1137"/>
    </location>
</feature>
<gene>
    <name evidence="2" type="ORF">EZS28_025984</name>
</gene>
<accession>A0A5J4V6S8</accession>
<evidence type="ECO:0000313" key="3">
    <source>
        <dbReference type="Proteomes" id="UP000324800"/>
    </source>
</evidence>
<organism evidence="2 3">
    <name type="scientific">Streblomastix strix</name>
    <dbReference type="NCBI Taxonomy" id="222440"/>
    <lineage>
        <taxon>Eukaryota</taxon>
        <taxon>Metamonada</taxon>
        <taxon>Preaxostyla</taxon>
        <taxon>Oxymonadida</taxon>
        <taxon>Streblomastigidae</taxon>
        <taxon>Streblomastix</taxon>
    </lineage>
</organism>
<sequence length="1156" mass="127539">MQVIIEVRVNFDQYENFTSVQYPSSICQSEKQYSVLFPTTGICPSTFLNPSESDHKPNYQSFNDPCIYTVGENITSPNHQKTIQAALNQKCADGYEITLVDYSHSETITVDKAQTAPVVIKGGYILDGKLIHTQWSINSSSTQIIQLNQGDLTLQNLEFKFTIDSKQKIQPPLSITTAVNKINYQSLTITSCIFNGIDTDSYEYKMIDAPNIDIIIVTDCTFQNALSLQQGLILCISNKTKAELIFEKTTFTNMTIKYPLGFGPLAVFLNGTEQKLTVNRCIFTNCSSGELGNYGGALYITSHFQFINRNEIIITNNKFINNTGYQTGGFYCVWNVVQLNFSNNEFIGNTKVGSDQKGCDVIFTQYNYSQSISQEQSQQKVIDLFKGCTSTFWDSLSYSFMINLIGTVSGYIDFDISVEYCKSKAELTASCICYEYYTQYPVDQCVRQQLCITDLIHQTAHNCPCLSTGDPRAGKQCPVYCTKGDVIKECTCDTNDSGFIVAQCQLEKRCKFDLIHQEVSDCSCLSTGDPRANGTCPAYCDKGNVTTACACDTNKESFTAAQCKLEKACKFDLSNQSPSDCPCLPTADPRQNKTCPPYCIRGYATSNCTCDTNLLSYPVDSCLKEKNCSFELINQSVANCPCQATGDPRAGGACPSYCKKGQATTDCVCDYYIPDYTVVQCQKEKSCITNLINQTTFDCPCMSSGDPRAGKACPSYCVKGQVTSECVCDTNQTGFTVTQCNKEKLCLLDLIHQTTSDCPCQSTGDPRAGKQCQSYCLKGQVTSECICDTNSSNYTLQQCQKEKLCITDLIHQSVADCACLSTGDPRAGNACPAYCIKGSTNQSCICDTNATNFPVNQCLKEKACKYDLANQTVANCPCLSTGDPRVGKACPSYCTAKDTPNANCACDSNSPAQYPPSACQEEKQYCLINSNSSISKDSCICTCTNYPYGCKCPTDPSLLSGIPKERCYCRSWGDPRAGKGEFPAYCQRGYTNLSRVCDTSSSSYPSKSCKNDKLCIIDLVHQTKTNCPCLMKGDPRAGSICRSYCKSKSELTIDCICELESPYPQATCERDKLCIVDLIHQSTNNCPCLDFDDPRGEQICNRTDIPSDPDPTETDPTDPIIPNPTEQEQQEEINKEEDESKKKESSTSTIIWIIFV</sequence>
<dbReference type="SUPFAM" id="SSF51126">
    <property type="entry name" value="Pectin lyase-like"/>
    <property type="match status" value="1"/>
</dbReference>
<feature type="non-terminal residue" evidence="2">
    <location>
        <position position="1156"/>
    </location>
</feature>
<dbReference type="EMBL" id="SNRW01009110">
    <property type="protein sequence ID" value="KAA6378489.1"/>
    <property type="molecule type" value="Genomic_DNA"/>
</dbReference>
<reference evidence="2 3" key="1">
    <citation type="submission" date="2019-03" db="EMBL/GenBank/DDBJ databases">
        <title>Single cell metagenomics reveals metabolic interactions within the superorganism composed of flagellate Streblomastix strix and complex community of Bacteroidetes bacteria on its surface.</title>
        <authorList>
            <person name="Treitli S.C."/>
            <person name="Kolisko M."/>
            <person name="Husnik F."/>
            <person name="Keeling P."/>
            <person name="Hampl V."/>
        </authorList>
    </citation>
    <scope>NUCLEOTIDE SEQUENCE [LARGE SCALE GENOMIC DNA]</scope>
    <source>
        <strain evidence="2">ST1C</strain>
    </source>
</reference>
<dbReference type="AlphaFoldDB" id="A0A5J4V6S8"/>